<dbReference type="Pfam" id="PF13602">
    <property type="entry name" value="ADH_zinc_N_2"/>
    <property type="match status" value="1"/>
</dbReference>
<dbReference type="PANTHER" id="PTHR44154">
    <property type="entry name" value="QUINONE OXIDOREDUCTASE"/>
    <property type="match status" value="1"/>
</dbReference>
<dbReference type="GO" id="GO:0016616">
    <property type="term" value="F:oxidoreductase activity, acting on the CH-OH group of donors, NAD or NADP as acceptor"/>
    <property type="evidence" value="ECO:0007669"/>
    <property type="project" value="UniProtKB-ARBA"/>
</dbReference>
<evidence type="ECO:0000256" key="1">
    <source>
        <dbReference type="ARBA" id="ARBA00022857"/>
    </source>
</evidence>
<dbReference type="InterPro" id="IPR036291">
    <property type="entry name" value="NAD(P)-bd_dom_sf"/>
</dbReference>
<dbReference type="SMART" id="SM00829">
    <property type="entry name" value="PKS_ER"/>
    <property type="match status" value="1"/>
</dbReference>
<dbReference type="EMBL" id="LWLN01000001">
    <property type="protein sequence ID" value="OLZ42661.1"/>
    <property type="molecule type" value="Genomic_DNA"/>
</dbReference>
<accession>A0A1S8B1H6</accession>
<dbReference type="STRING" id="301967.A6E15_07765"/>
<organism evidence="3 4">
    <name type="scientific">Natrinema saccharevitans</name>
    <dbReference type="NCBI Taxonomy" id="301967"/>
    <lineage>
        <taxon>Archaea</taxon>
        <taxon>Methanobacteriati</taxon>
        <taxon>Methanobacteriota</taxon>
        <taxon>Stenosarchaea group</taxon>
        <taxon>Halobacteria</taxon>
        <taxon>Halobacteriales</taxon>
        <taxon>Natrialbaceae</taxon>
        <taxon>Natrinema</taxon>
    </lineage>
</organism>
<gene>
    <name evidence="3" type="ORF">A6E15_07765</name>
</gene>
<dbReference type="RefSeq" id="WP_076148256.1">
    <property type="nucleotide sequence ID" value="NZ_LWLN01000001.1"/>
</dbReference>
<evidence type="ECO:0000313" key="4">
    <source>
        <dbReference type="Proteomes" id="UP000189370"/>
    </source>
</evidence>
<feature type="domain" description="Enoyl reductase (ER)" evidence="2">
    <location>
        <begin position="10"/>
        <end position="319"/>
    </location>
</feature>
<dbReference type="SUPFAM" id="SSF51735">
    <property type="entry name" value="NAD(P)-binding Rossmann-fold domains"/>
    <property type="match status" value="1"/>
</dbReference>
<dbReference type="InterPro" id="IPR020843">
    <property type="entry name" value="ER"/>
</dbReference>
<keyword evidence="4" id="KW-1185">Reference proteome</keyword>
<protein>
    <submittedName>
        <fullName evidence="3">Zinc-binding dehydrogenase</fullName>
    </submittedName>
</protein>
<evidence type="ECO:0000313" key="3">
    <source>
        <dbReference type="EMBL" id="OLZ42661.1"/>
    </source>
</evidence>
<dbReference type="Proteomes" id="UP000189370">
    <property type="component" value="Unassembled WGS sequence"/>
</dbReference>
<dbReference type="OrthoDB" id="146629at2157"/>
<keyword evidence="1" id="KW-0521">NADP</keyword>
<name>A0A1S8B1H6_9EURY</name>
<proteinExistence type="predicted"/>
<evidence type="ECO:0000259" key="2">
    <source>
        <dbReference type="SMART" id="SM00829"/>
    </source>
</evidence>
<dbReference type="SUPFAM" id="SSF50129">
    <property type="entry name" value="GroES-like"/>
    <property type="match status" value="1"/>
</dbReference>
<dbReference type="Gene3D" id="3.40.50.720">
    <property type="entry name" value="NAD(P)-binding Rossmann-like Domain"/>
    <property type="match status" value="1"/>
</dbReference>
<dbReference type="GO" id="GO:0044281">
    <property type="term" value="P:small molecule metabolic process"/>
    <property type="evidence" value="ECO:0007669"/>
    <property type="project" value="UniProtKB-ARBA"/>
</dbReference>
<dbReference type="Pfam" id="PF08240">
    <property type="entry name" value="ADH_N"/>
    <property type="match status" value="1"/>
</dbReference>
<sequence>MRAVRLREHGDADVLQVEEIDRPEPAADELLVEVASAGVNPVDTYFRDGSYEPVDVPFTPGVDVAGTVAATGDSVTGFDEGDRVYGTGIGNGDSQGAYAEYVTIPTNRVVHLPDGADLIEAGGAGVAAVTAWRALIDHADLEPAEYCLVHGGSGGVGHAAVQIAAAVSARVITTASEEYHDDLTEYGAETVLEYGRDDLADAVREAADGGVDAVLDHRLDDYLQFDADVAATGARVVGIGENSPDPGFTNDGAARSKDVSYQFMSMFNTPDLRVPLRGAAHLMDAGDLSIDVARTYDLEEAAEAQRAVMTDSFLGKLVIEP</sequence>
<dbReference type="InterPro" id="IPR051603">
    <property type="entry name" value="Zinc-ADH_QOR/CCCR"/>
</dbReference>
<dbReference type="CDD" id="cd08253">
    <property type="entry name" value="zeta_crystallin"/>
    <property type="match status" value="1"/>
</dbReference>
<dbReference type="GO" id="GO:0030554">
    <property type="term" value="F:adenyl nucleotide binding"/>
    <property type="evidence" value="ECO:0007669"/>
    <property type="project" value="UniProtKB-ARBA"/>
</dbReference>
<dbReference type="GO" id="GO:0043168">
    <property type="term" value="F:anion binding"/>
    <property type="evidence" value="ECO:0007669"/>
    <property type="project" value="UniProtKB-ARBA"/>
</dbReference>
<comment type="caution">
    <text evidence="3">The sequence shown here is derived from an EMBL/GenBank/DDBJ whole genome shotgun (WGS) entry which is preliminary data.</text>
</comment>
<dbReference type="PANTHER" id="PTHR44154:SF1">
    <property type="entry name" value="QUINONE OXIDOREDUCTASE"/>
    <property type="match status" value="1"/>
</dbReference>
<dbReference type="InterPro" id="IPR013154">
    <property type="entry name" value="ADH-like_N"/>
</dbReference>
<dbReference type="Gene3D" id="3.90.180.10">
    <property type="entry name" value="Medium-chain alcohol dehydrogenases, catalytic domain"/>
    <property type="match status" value="1"/>
</dbReference>
<reference evidence="4" key="1">
    <citation type="submission" date="2016-04" db="EMBL/GenBank/DDBJ databases">
        <authorList>
            <person name="Chen S.-C."/>
            <person name="Lai M.-C."/>
        </authorList>
    </citation>
    <scope>NUCLEOTIDE SEQUENCE [LARGE SCALE GENOMIC DNA]</scope>
    <source>
        <strain evidence="4">AB14</strain>
    </source>
</reference>
<dbReference type="AlphaFoldDB" id="A0A1S8B1H6"/>
<dbReference type="InterPro" id="IPR011032">
    <property type="entry name" value="GroES-like_sf"/>
</dbReference>